<evidence type="ECO:0000256" key="1">
    <source>
        <dbReference type="ARBA" id="ARBA00008056"/>
    </source>
</evidence>
<dbReference type="InterPro" id="IPR044861">
    <property type="entry name" value="IPNS-like_FE2OG_OXY"/>
</dbReference>
<keyword evidence="5" id="KW-1185">Reference proteome</keyword>
<feature type="domain" description="Fe2OG dioxygenase" evidence="3">
    <location>
        <begin position="186"/>
        <end position="318"/>
    </location>
</feature>
<dbReference type="GO" id="GO:0046872">
    <property type="term" value="F:metal ion binding"/>
    <property type="evidence" value="ECO:0007669"/>
    <property type="project" value="UniProtKB-KW"/>
</dbReference>
<reference evidence="4 5" key="1">
    <citation type="submission" date="2019-06" db="EMBL/GenBank/DDBJ databases">
        <title>Wine fermentation using esterase from Monascus purpureus.</title>
        <authorList>
            <person name="Geng C."/>
            <person name="Zhang Y."/>
        </authorList>
    </citation>
    <scope>NUCLEOTIDE SEQUENCE [LARGE SCALE GENOMIC DNA]</scope>
    <source>
        <strain evidence="4">HQ1</strain>
    </source>
</reference>
<dbReference type="GO" id="GO:0044283">
    <property type="term" value="P:small molecule biosynthetic process"/>
    <property type="evidence" value="ECO:0007669"/>
    <property type="project" value="UniProtKB-ARBA"/>
</dbReference>
<accession>A0A507QXE6</accession>
<dbReference type="InterPro" id="IPR026992">
    <property type="entry name" value="DIOX_N"/>
</dbReference>
<gene>
    <name evidence="4" type="ORF">MPDQ_006740</name>
</gene>
<dbReference type="SUPFAM" id="SSF51197">
    <property type="entry name" value="Clavaminate synthase-like"/>
    <property type="match status" value="1"/>
</dbReference>
<organism evidence="4 5">
    <name type="scientific">Monascus purpureus</name>
    <name type="common">Red mold</name>
    <name type="synonym">Monascus anka</name>
    <dbReference type="NCBI Taxonomy" id="5098"/>
    <lineage>
        <taxon>Eukaryota</taxon>
        <taxon>Fungi</taxon>
        <taxon>Dikarya</taxon>
        <taxon>Ascomycota</taxon>
        <taxon>Pezizomycotina</taxon>
        <taxon>Eurotiomycetes</taxon>
        <taxon>Eurotiomycetidae</taxon>
        <taxon>Eurotiales</taxon>
        <taxon>Aspergillaceae</taxon>
        <taxon>Monascus</taxon>
    </lineage>
</organism>
<dbReference type="Pfam" id="PF14226">
    <property type="entry name" value="DIOX_N"/>
    <property type="match status" value="1"/>
</dbReference>
<name>A0A507QXE6_MONPU</name>
<keyword evidence="2" id="KW-0408">Iron</keyword>
<comment type="caution">
    <text evidence="4">The sequence shown here is derived from an EMBL/GenBank/DDBJ whole genome shotgun (WGS) entry which is preliminary data.</text>
</comment>
<evidence type="ECO:0000259" key="3">
    <source>
        <dbReference type="PROSITE" id="PS51471"/>
    </source>
</evidence>
<dbReference type="PANTHER" id="PTHR47990">
    <property type="entry name" value="2-OXOGLUTARATE (2OG) AND FE(II)-DEPENDENT OXYGENASE SUPERFAMILY PROTEIN-RELATED"/>
    <property type="match status" value="1"/>
</dbReference>
<keyword evidence="2" id="KW-0560">Oxidoreductase</keyword>
<dbReference type="Gene3D" id="2.60.120.330">
    <property type="entry name" value="B-lactam Antibiotic, Isopenicillin N Synthase, Chain"/>
    <property type="match status" value="1"/>
</dbReference>
<evidence type="ECO:0000313" key="4">
    <source>
        <dbReference type="EMBL" id="TQB72607.1"/>
    </source>
</evidence>
<dbReference type="InterPro" id="IPR005123">
    <property type="entry name" value="Oxoglu/Fe-dep_dioxygenase_dom"/>
</dbReference>
<dbReference type="InterPro" id="IPR050231">
    <property type="entry name" value="Iron_ascorbate_oxido_reductase"/>
</dbReference>
<dbReference type="InterPro" id="IPR027443">
    <property type="entry name" value="IPNS-like_sf"/>
</dbReference>
<dbReference type="PROSITE" id="PS51471">
    <property type="entry name" value="FE2OG_OXY"/>
    <property type="match status" value="1"/>
</dbReference>
<dbReference type="Pfam" id="PF03171">
    <property type="entry name" value="2OG-FeII_Oxy"/>
    <property type="match status" value="1"/>
</dbReference>
<dbReference type="STRING" id="5098.A0A507QXE6"/>
<dbReference type="AlphaFoldDB" id="A0A507QXE6"/>
<dbReference type="EMBL" id="VIFY01000061">
    <property type="protein sequence ID" value="TQB72607.1"/>
    <property type="molecule type" value="Genomic_DNA"/>
</dbReference>
<comment type="similarity">
    <text evidence="1 2">Belongs to the iron/ascorbate-dependent oxidoreductase family.</text>
</comment>
<protein>
    <recommendedName>
        <fullName evidence="3">Fe2OG dioxygenase domain-containing protein</fullName>
    </recommendedName>
</protein>
<evidence type="ECO:0000313" key="5">
    <source>
        <dbReference type="Proteomes" id="UP000319663"/>
    </source>
</evidence>
<proteinExistence type="inferred from homology"/>
<dbReference type="Proteomes" id="UP000319663">
    <property type="component" value="Unassembled WGS sequence"/>
</dbReference>
<dbReference type="OrthoDB" id="288590at2759"/>
<keyword evidence="2" id="KW-0479">Metal-binding</keyword>
<dbReference type="GO" id="GO:0016491">
    <property type="term" value="F:oxidoreductase activity"/>
    <property type="evidence" value="ECO:0007669"/>
    <property type="project" value="UniProtKB-KW"/>
</dbReference>
<evidence type="ECO:0000256" key="2">
    <source>
        <dbReference type="RuleBase" id="RU003682"/>
    </source>
</evidence>
<sequence>MPPVDIASARASAAEESIDLPLFDVSVESPELGKKLVKAAAEWGFLWIVASPPPDNKNNESYDFDEETVDRVFSVSREFFLDAAMEEKEPCRIKHNRGWVDMHVENLDPSQHKRGDFKQAFNLAEPLDGGHGDWVQPMPATFQRHDARLRDFHARCRRLSTRILRLLALGLEIEDPDWIARTHEQAPNTARFLFYPQLPPGTDYSQESDIRAGAHSDYGSITLLFQRPSQPGLELLTPDGTWASVPIFPPGYHSTALPPIVVNIGDLLSYWTNGFLKSTIHRVILTEPGDTEGAAQSGDVMKSGLGENRFSIAIFIQPSRATEIVPMPSPLVASRAAEFARETVGHGGGIQTETGKGSITAGDYLDGRLMATYGSVYQPVKASS</sequence>